<accession>A0ABP1Q903</accession>
<evidence type="ECO:0000256" key="1">
    <source>
        <dbReference type="SAM" id="Phobius"/>
    </source>
</evidence>
<sequence length="434" mass="49459">MGCLFKQAEEVSKVDAEEFIAYWFVFATATQQLISAYTFERDPVSVTGMVSQAFKLCGIIDVGLPTRERPPQFPEIFCYFVAGGFYCFPSIFAAIPLLRSYDPIGILLKDVVPPNFDLPRKILTSICYFIITFLVVTSMSSYILLAMSTTHAFETLTKRLLTMTYSRKYTRGEHDESALWKRFIIKIAEKLVNVLQPLIVWLKSGNRIVTPIIDSNSKSRCQSNQIVYKADFAFSLALKQNNAHPNQCTDIMIMNDYTPQAIWNDSTLRIKTPKYSSIKKFRQVHYLHSQVRMLITLSNKSVEAFVPVMNAVGISFCTLLSVAIIKILHVIPTLVATEALYAFFGIVIFGIIVAVMLYLITFFFKHASEPRLYSTKYIHYWRNQPLPSLRRKQARAMSEIAFNIGPFCKATKNGALLEMQKISDFIITLFLGFD</sequence>
<dbReference type="Proteomes" id="UP001642540">
    <property type="component" value="Unassembled WGS sequence"/>
</dbReference>
<proteinExistence type="predicted"/>
<feature type="transmembrane region" description="Helical" evidence="1">
    <location>
        <begin position="340"/>
        <end position="364"/>
    </location>
</feature>
<feature type="transmembrane region" description="Helical" evidence="1">
    <location>
        <begin position="122"/>
        <end position="145"/>
    </location>
</feature>
<evidence type="ECO:0008006" key="4">
    <source>
        <dbReference type="Google" id="ProtNLM"/>
    </source>
</evidence>
<gene>
    <name evidence="2" type="ORF">ODALV1_LOCUS8605</name>
</gene>
<feature type="transmembrane region" description="Helical" evidence="1">
    <location>
        <begin position="302"/>
        <end position="328"/>
    </location>
</feature>
<dbReference type="EMBL" id="CAXLJM020000026">
    <property type="protein sequence ID" value="CAL8093815.1"/>
    <property type="molecule type" value="Genomic_DNA"/>
</dbReference>
<keyword evidence="1" id="KW-0812">Transmembrane</keyword>
<feature type="transmembrane region" description="Helical" evidence="1">
    <location>
        <begin position="76"/>
        <end position="98"/>
    </location>
</feature>
<evidence type="ECO:0000313" key="3">
    <source>
        <dbReference type="Proteomes" id="UP001642540"/>
    </source>
</evidence>
<reference evidence="2 3" key="1">
    <citation type="submission" date="2024-08" db="EMBL/GenBank/DDBJ databases">
        <authorList>
            <person name="Cucini C."/>
            <person name="Frati F."/>
        </authorList>
    </citation>
    <scope>NUCLEOTIDE SEQUENCE [LARGE SCALE GENOMIC DNA]</scope>
</reference>
<keyword evidence="3" id="KW-1185">Reference proteome</keyword>
<protein>
    <recommendedName>
        <fullName evidence="4">Odorant receptor</fullName>
    </recommendedName>
</protein>
<comment type="caution">
    <text evidence="2">The sequence shown here is derived from an EMBL/GenBank/DDBJ whole genome shotgun (WGS) entry which is preliminary data.</text>
</comment>
<name>A0ABP1Q903_9HEXA</name>
<evidence type="ECO:0000313" key="2">
    <source>
        <dbReference type="EMBL" id="CAL8093815.1"/>
    </source>
</evidence>
<keyword evidence="1" id="KW-0472">Membrane</keyword>
<organism evidence="2 3">
    <name type="scientific">Orchesella dallaii</name>
    <dbReference type="NCBI Taxonomy" id="48710"/>
    <lineage>
        <taxon>Eukaryota</taxon>
        <taxon>Metazoa</taxon>
        <taxon>Ecdysozoa</taxon>
        <taxon>Arthropoda</taxon>
        <taxon>Hexapoda</taxon>
        <taxon>Collembola</taxon>
        <taxon>Entomobryomorpha</taxon>
        <taxon>Entomobryoidea</taxon>
        <taxon>Orchesellidae</taxon>
        <taxon>Orchesellinae</taxon>
        <taxon>Orchesella</taxon>
    </lineage>
</organism>
<keyword evidence="1" id="KW-1133">Transmembrane helix</keyword>